<dbReference type="AlphaFoldDB" id="A0A9D2T6D8"/>
<dbReference type="EMBL" id="DWWL01000021">
    <property type="protein sequence ID" value="HJC47071.1"/>
    <property type="molecule type" value="Genomic_DNA"/>
</dbReference>
<reference evidence="2" key="1">
    <citation type="journal article" date="2021" name="PeerJ">
        <title>Extensive microbial diversity within the chicken gut microbiome revealed by metagenomics and culture.</title>
        <authorList>
            <person name="Gilroy R."/>
            <person name="Ravi A."/>
            <person name="Getino M."/>
            <person name="Pursley I."/>
            <person name="Horton D.L."/>
            <person name="Alikhan N.F."/>
            <person name="Baker D."/>
            <person name="Gharbi K."/>
            <person name="Hall N."/>
            <person name="Watson M."/>
            <person name="Adriaenssens E.M."/>
            <person name="Foster-Nyarko E."/>
            <person name="Jarju S."/>
            <person name="Secka A."/>
            <person name="Antonio M."/>
            <person name="Oren A."/>
            <person name="Chaudhuri R.R."/>
            <person name="La Ragione R."/>
            <person name="Hildebrand F."/>
            <person name="Pallen M.J."/>
        </authorList>
    </citation>
    <scope>NUCLEOTIDE SEQUENCE</scope>
    <source>
        <strain evidence="2">CHK183-5548</strain>
    </source>
</reference>
<reference evidence="2" key="2">
    <citation type="submission" date="2021-04" db="EMBL/GenBank/DDBJ databases">
        <authorList>
            <person name="Gilroy R."/>
        </authorList>
    </citation>
    <scope>NUCLEOTIDE SEQUENCE</scope>
    <source>
        <strain evidence="2">CHK183-5548</strain>
    </source>
</reference>
<organism evidence="2 3">
    <name type="scientific">Candidatus Lachnoclostridium pullistercoris</name>
    <dbReference type="NCBI Taxonomy" id="2838632"/>
    <lineage>
        <taxon>Bacteria</taxon>
        <taxon>Bacillati</taxon>
        <taxon>Bacillota</taxon>
        <taxon>Clostridia</taxon>
        <taxon>Lachnospirales</taxon>
        <taxon>Lachnospiraceae</taxon>
    </lineage>
</organism>
<protein>
    <submittedName>
        <fullName evidence="2">Glycosyltransferase family 2 protein</fullName>
    </submittedName>
</protein>
<evidence type="ECO:0000259" key="1">
    <source>
        <dbReference type="Pfam" id="PF00535"/>
    </source>
</evidence>
<sequence length="229" mass="25673">MNQVILIIPAFNEEENIQAVVEGLIKNYPELDYVVVNDGSTDSTERILRAGGYNHITLPVNLGLAGSFQTGMKYAFEKGYSCAVQFDGDGQHRAEYVAEMKEKMDEGYSIVIGSRFVNRKKDFSLRMVGSRMIGLAIWLTTGARITDPTSGMRMFDREMMEKFAYRMNYGPEPDTISLLIRQGAKVAEVPVVIDERKGGESYLKPGVAVKYMLRMLTSILVIQNFRGKG</sequence>
<dbReference type="Pfam" id="PF00535">
    <property type="entry name" value="Glycos_transf_2"/>
    <property type="match status" value="1"/>
</dbReference>
<dbReference type="SUPFAM" id="SSF53448">
    <property type="entry name" value="Nucleotide-diphospho-sugar transferases"/>
    <property type="match status" value="1"/>
</dbReference>
<accession>A0A9D2T6D8</accession>
<dbReference type="Gene3D" id="3.90.550.10">
    <property type="entry name" value="Spore Coat Polysaccharide Biosynthesis Protein SpsA, Chain A"/>
    <property type="match status" value="1"/>
</dbReference>
<dbReference type="InterPro" id="IPR029044">
    <property type="entry name" value="Nucleotide-diphossugar_trans"/>
</dbReference>
<dbReference type="InterPro" id="IPR050256">
    <property type="entry name" value="Glycosyltransferase_2"/>
</dbReference>
<name>A0A9D2T6D8_9FIRM</name>
<dbReference type="Proteomes" id="UP000823883">
    <property type="component" value="Unassembled WGS sequence"/>
</dbReference>
<dbReference type="InterPro" id="IPR001173">
    <property type="entry name" value="Glyco_trans_2-like"/>
</dbReference>
<gene>
    <name evidence="2" type="ORF">IAA04_03350</name>
</gene>
<evidence type="ECO:0000313" key="2">
    <source>
        <dbReference type="EMBL" id="HJC47071.1"/>
    </source>
</evidence>
<evidence type="ECO:0000313" key="3">
    <source>
        <dbReference type="Proteomes" id="UP000823883"/>
    </source>
</evidence>
<dbReference type="CDD" id="cd04179">
    <property type="entry name" value="DPM_DPG-synthase_like"/>
    <property type="match status" value="1"/>
</dbReference>
<proteinExistence type="predicted"/>
<dbReference type="PANTHER" id="PTHR48090">
    <property type="entry name" value="UNDECAPRENYL-PHOSPHATE 4-DEOXY-4-FORMAMIDO-L-ARABINOSE TRANSFERASE-RELATED"/>
    <property type="match status" value="1"/>
</dbReference>
<comment type="caution">
    <text evidence="2">The sequence shown here is derived from an EMBL/GenBank/DDBJ whole genome shotgun (WGS) entry which is preliminary data.</text>
</comment>
<feature type="domain" description="Glycosyltransferase 2-like" evidence="1">
    <location>
        <begin position="6"/>
        <end position="162"/>
    </location>
</feature>